<dbReference type="Pfam" id="PF04500">
    <property type="entry name" value="FLYWCH"/>
    <property type="match status" value="1"/>
</dbReference>
<keyword evidence="2" id="KW-0863">Zinc-finger</keyword>
<keyword evidence="1" id="KW-0479">Metal-binding</keyword>
<evidence type="ECO:0000313" key="6">
    <source>
        <dbReference type="EMBL" id="CAF4225781.1"/>
    </source>
</evidence>
<evidence type="ECO:0000256" key="3">
    <source>
        <dbReference type="ARBA" id="ARBA00022833"/>
    </source>
</evidence>
<dbReference type="InterPro" id="IPR007588">
    <property type="entry name" value="Znf_FLYWCH"/>
</dbReference>
<accession>A0A8S2FCN4</accession>
<reference evidence="5" key="1">
    <citation type="submission" date="2021-02" db="EMBL/GenBank/DDBJ databases">
        <authorList>
            <person name="Nowell W R."/>
        </authorList>
    </citation>
    <scope>NUCLEOTIDE SEQUENCE</scope>
</reference>
<dbReference type="Proteomes" id="UP000677228">
    <property type="component" value="Unassembled WGS sequence"/>
</dbReference>
<name>A0A8S2FCN4_9BILA</name>
<evidence type="ECO:0000313" key="5">
    <source>
        <dbReference type="EMBL" id="CAF1426776.1"/>
    </source>
</evidence>
<dbReference type="Proteomes" id="UP000682733">
    <property type="component" value="Unassembled WGS sequence"/>
</dbReference>
<dbReference type="GO" id="GO:0008270">
    <property type="term" value="F:zinc ion binding"/>
    <property type="evidence" value="ECO:0007669"/>
    <property type="project" value="UniProtKB-KW"/>
</dbReference>
<dbReference type="AlphaFoldDB" id="A0A8S2FCN4"/>
<proteinExistence type="predicted"/>
<protein>
    <recommendedName>
        <fullName evidence="4">FLYWCH-type domain-containing protein</fullName>
    </recommendedName>
</protein>
<evidence type="ECO:0000256" key="2">
    <source>
        <dbReference type="ARBA" id="ARBA00022771"/>
    </source>
</evidence>
<comment type="caution">
    <text evidence="5">The sequence shown here is derived from an EMBL/GenBank/DDBJ whole genome shotgun (WGS) entry which is preliminary data.</text>
</comment>
<evidence type="ECO:0000313" key="7">
    <source>
        <dbReference type="Proteomes" id="UP000677228"/>
    </source>
</evidence>
<organism evidence="5 7">
    <name type="scientific">Didymodactylos carnosus</name>
    <dbReference type="NCBI Taxonomy" id="1234261"/>
    <lineage>
        <taxon>Eukaryota</taxon>
        <taxon>Metazoa</taxon>
        <taxon>Spiralia</taxon>
        <taxon>Gnathifera</taxon>
        <taxon>Rotifera</taxon>
        <taxon>Eurotatoria</taxon>
        <taxon>Bdelloidea</taxon>
        <taxon>Philodinida</taxon>
        <taxon>Philodinidae</taxon>
        <taxon>Didymodactylos</taxon>
    </lineage>
</organism>
<gene>
    <name evidence="5" type="ORF">OVA965_LOCUS33885</name>
    <name evidence="6" type="ORF">TMI583_LOCUS34790</name>
</gene>
<feature type="domain" description="FLYWCH-type" evidence="4">
    <location>
        <begin position="4"/>
        <end position="67"/>
    </location>
</feature>
<evidence type="ECO:0000256" key="1">
    <source>
        <dbReference type="ARBA" id="ARBA00022723"/>
    </source>
</evidence>
<keyword evidence="3" id="KW-0862">Zinc</keyword>
<dbReference type="EMBL" id="CAJOBA010049614">
    <property type="protein sequence ID" value="CAF4225781.1"/>
    <property type="molecule type" value="Genomic_DNA"/>
</dbReference>
<dbReference type="EMBL" id="CAJNOK010027838">
    <property type="protein sequence ID" value="CAF1426776.1"/>
    <property type="molecule type" value="Genomic_DNA"/>
</dbReference>
<evidence type="ECO:0000259" key="4">
    <source>
        <dbReference type="Pfam" id="PF04500"/>
    </source>
</evidence>
<sequence>MATFSTTSKSKPLLIHDGFSYIRDKTHSTKIYWKCEESRDSNIKCEARVNTDLLNTVIFVNNKSHLHSANAIKLEVRKGYEDLRYRAINSNEPPANIVANSFGALSTLAQAQLPSKHNLKRLVKHHHLQDFLNYFEDTYIGRLRANGIRANPKFAVELWNMHSRTDQAMLRSN</sequence>
<feature type="non-terminal residue" evidence="5">
    <location>
        <position position="1"/>
    </location>
</feature>
<dbReference type="Gene3D" id="2.20.25.240">
    <property type="match status" value="1"/>
</dbReference>